<name>A0A922I5H1_DERFA</name>
<dbReference type="AlphaFoldDB" id="A0A922I5H1"/>
<comment type="caution">
    <text evidence="1">The sequence shown here is derived from an EMBL/GenBank/DDBJ whole genome shotgun (WGS) entry which is preliminary data.</text>
</comment>
<evidence type="ECO:0000313" key="1">
    <source>
        <dbReference type="EMBL" id="KAH9518326.1"/>
    </source>
</evidence>
<dbReference type="EMBL" id="ASGP02000003">
    <property type="protein sequence ID" value="KAH9518326.1"/>
    <property type="molecule type" value="Genomic_DNA"/>
</dbReference>
<gene>
    <name evidence="1" type="ORF">DERF_008918</name>
</gene>
<organism evidence="1 2">
    <name type="scientific">Dermatophagoides farinae</name>
    <name type="common">American house dust mite</name>
    <dbReference type="NCBI Taxonomy" id="6954"/>
    <lineage>
        <taxon>Eukaryota</taxon>
        <taxon>Metazoa</taxon>
        <taxon>Ecdysozoa</taxon>
        <taxon>Arthropoda</taxon>
        <taxon>Chelicerata</taxon>
        <taxon>Arachnida</taxon>
        <taxon>Acari</taxon>
        <taxon>Acariformes</taxon>
        <taxon>Sarcoptiformes</taxon>
        <taxon>Astigmata</taxon>
        <taxon>Psoroptidia</taxon>
        <taxon>Analgoidea</taxon>
        <taxon>Pyroglyphidae</taxon>
        <taxon>Dermatophagoidinae</taxon>
        <taxon>Dermatophagoides</taxon>
    </lineage>
</organism>
<keyword evidence="2" id="KW-1185">Reference proteome</keyword>
<sequence length="65" mass="7592">MIYGARKPKCESSIEMRITTNIYTEANFRSYSYSCEKKRIIELNITVKDIVNVVVNGGNWQSKWN</sequence>
<protein>
    <submittedName>
        <fullName evidence="1">Uncharacterized protein</fullName>
    </submittedName>
</protein>
<evidence type="ECO:0000313" key="2">
    <source>
        <dbReference type="Proteomes" id="UP000790347"/>
    </source>
</evidence>
<dbReference type="Proteomes" id="UP000790347">
    <property type="component" value="Unassembled WGS sequence"/>
</dbReference>
<reference evidence="1" key="2">
    <citation type="journal article" date="2022" name="Res Sq">
        <title>Comparative Genomics Reveals Insights into the Divergent Evolution of Astigmatic Mites and Household Pest Adaptations.</title>
        <authorList>
            <person name="Xiong Q."/>
            <person name="Wan A.T.-Y."/>
            <person name="Liu X.-Y."/>
            <person name="Fung C.S.-H."/>
            <person name="Xiao X."/>
            <person name="Malainual N."/>
            <person name="Hou J."/>
            <person name="Wang L."/>
            <person name="Wang M."/>
            <person name="Yang K."/>
            <person name="Cui Y."/>
            <person name="Leung E."/>
            <person name="Nong W."/>
            <person name="Shin S.-K."/>
            <person name="Au S."/>
            <person name="Jeong K.Y."/>
            <person name="Chew F.T."/>
            <person name="Hui J."/>
            <person name="Leung T.F."/>
            <person name="Tungtrongchitr A."/>
            <person name="Zhong N."/>
            <person name="Liu Z."/>
            <person name="Tsui S."/>
        </authorList>
    </citation>
    <scope>NUCLEOTIDE SEQUENCE</scope>
    <source>
        <strain evidence="1">Derf</strain>
        <tissue evidence="1">Whole organism</tissue>
    </source>
</reference>
<proteinExistence type="predicted"/>
<reference evidence="1" key="1">
    <citation type="submission" date="2013-05" db="EMBL/GenBank/DDBJ databases">
        <authorList>
            <person name="Yim A.K.Y."/>
            <person name="Chan T.F."/>
            <person name="Ji K.M."/>
            <person name="Liu X.Y."/>
            <person name="Zhou J.W."/>
            <person name="Li R.Q."/>
            <person name="Yang K.Y."/>
            <person name="Li J."/>
            <person name="Li M."/>
            <person name="Law P.T.W."/>
            <person name="Wu Y.L."/>
            <person name="Cai Z.L."/>
            <person name="Qin H."/>
            <person name="Bao Y."/>
            <person name="Leung R.K.K."/>
            <person name="Ng P.K.S."/>
            <person name="Zou J."/>
            <person name="Zhong X.J."/>
            <person name="Ran P.X."/>
            <person name="Zhong N.S."/>
            <person name="Liu Z.G."/>
            <person name="Tsui S.K.W."/>
        </authorList>
    </citation>
    <scope>NUCLEOTIDE SEQUENCE</scope>
    <source>
        <strain evidence="1">Derf</strain>
        <tissue evidence="1">Whole organism</tissue>
    </source>
</reference>
<accession>A0A922I5H1</accession>